<accession>A0A815MPS3</accession>
<evidence type="ECO:0000256" key="5">
    <source>
        <dbReference type="ARBA" id="ARBA00023136"/>
    </source>
</evidence>
<organism evidence="9 10">
    <name type="scientific">Adineta ricciae</name>
    <name type="common">Rotifer</name>
    <dbReference type="NCBI Taxonomy" id="249248"/>
    <lineage>
        <taxon>Eukaryota</taxon>
        <taxon>Metazoa</taxon>
        <taxon>Spiralia</taxon>
        <taxon>Gnathifera</taxon>
        <taxon>Rotifera</taxon>
        <taxon>Eurotatoria</taxon>
        <taxon>Bdelloidea</taxon>
        <taxon>Adinetida</taxon>
        <taxon>Adinetidae</taxon>
        <taxon>Adineta</taxon>
    </lineage>
</organism>
<name>A0A815MPS3_ADIRI</name>
<sequence length="407" mass="48276">MRVRRCSLRRPCSFAKLKDIHLCRRLSLIYQIFYYNNDNSIDLRIDTVLQPLFFMTDRLAKYLGRLFICFFLIIMSVVIYIFYTSIFVHLYDAIHKEHNYLTFLSHIIVSHWLLMNIMFNYIQCTRVDPGSSPNFGYVKPYDFDKANRDLMKKHDAVIDNTDYTQLMTNTPLNSLNSIINTKINSQNVCRKCIFPKPTRAHHCSICARCILNQDHHCPWINNCVGHLNHRYFFQFCFFLTLGSFYAATLGFTEFQHFLFGRKVFSYLDLLFGRHMNEVEVLPSVTNASMYYTFLFLFIVAITAGLVLSGFTLWHFWLISRAETTIDFHTNATERKRLKELNQKFVNPYDLGFVLNWKMFLGFNRWYEVLYKNLLPSTHRPFCDGINWPRRKLPDTLEEKPVLGIMNV</sequence>
<keyword evidence="5 7" id="KW-0472">Membrane</keyword>
<keyword evidence="3 7" id="KW-0812">Transmembrane</keyword>
<feature type="transmembrane region" description="Helical" evidence="7">
    <location>
        <begin position="62"/>
        <end position="83"/>
    </location>
</feature>
<comment type="catalytic activity">
    <reaction evidence="7">
        <text>L-cysteinyl-[protein] + hexadecanoyl-CoA = S-hexadecanoyl-L-cysteinyl-[protein] + CoA</text>
        <dbReference type="Rhea" id="RHEA:36683"/>
        <dbReference type="Rhea" id="RHEA-COMP:10131"/>
        <dbReference type="Rhea" id="RHEA-COMP:11032"/>
        <dbReference type="ChEBI" id="CHEBI:29950"/>
        <dbReference type="ChEBI" id="CHEBI:57287"/>
        <dbReference type="ChEBI" id="CHEBI:57379"/>
        <dbReference type="ChEBI" id="CHEBI:74151"/>
        <dbReference type="EC" id="2.3.1.225"/>
    </reaction>
</comment>
<comment type="subcellular location">
    <subcellularLocation>
        <location evidence="1">Membrane</location>
        <topology evidence="1">Multi-pass membrane protein</topology>
    </subcellularLocation>
</comment>
<keyword evidence="10" id="KW-1185">Reference proteome</keyword>
<dbReference type="EC" id="2.3.1.225" evidence="7"/>
<feature type="transmembrane region" description="Helical" evidence="7">
    <location>
        <begin position="290"/>
        <end position="313"/>
    </location>
</feature>
<proteinExistence type="inferred from homology"/>
<evidence type="ECO:0000256" key="1">
    <source>
        <dbReference type="ARBA" id="ARBA00004141"/>
    </source>
</evidence>
<dbReference type="InterPro" id="IPR039859">
    <property type="entry name" value="PFA4/ZDH16/20/ERF2-like"/>
</dbReference>
<dbReference type="Pfam" id="PF01529">
    <property type="entry name" value="DHHC"/>
    <property type="match status" value="1"/>
</dbReference>
<feature type="transmembrane region" description="Helical" evidence="7">
    <location>
        <begin position="231"/>
        <end position="251"/>
    </location>
</feature>
<keyword evidence="6 7" id="KW-0012">Acyltransferase</keyword>
<evidence type="ECO:0000313" key="9">
    <source>
        <dbReference type="EMBL" id="CAF1427521.1"/>
    </source>
</evidence>
<keyword evidence="4 7" id="KW-1133">Transmembrane helix</keyword>
<evidence type="ECO:0000313" key="10">
    <source>
        <dbReference type="Proteomes" id="UP000663828"/>
    </source>
</evidence>
<evidence type="ECO:0000256" key="6">
    <source>
        <dbReference type="ARBA" id="ARBA00023315"/>
    </source>
</evidence>
<evidence type="ECO:0000256" key="2">
    <source>
        <dbReference type="ARBA" id="ARBA00022679"/>
    </source>
</evidence>
<gene>
    <name evidence="9" type="ORF">XAT740_LOCUS35589</name>
</gene>
<evidence type="ECO:0000256" key="3">
    <source>
        <dbReference type="ARBA" id="ARBA00022692"/>
    </source>
</evidence>
<comment type="domain">
    <text evidence="7">The DHHC domain is required for palmitoyltransferase activity.</text>
</comment>
<feature type="transmembrane region" description="Helical" evidence="7">
    <location>
        <begin position="103"/>
        <end position="122"/>
    </location>
</feature>
<reference evidence="9" key="1">
    <citation type="submission" date="2021-02" db="EMBL/GenBank/DDBJ databases">
        <authorList>
            <person name="Nowell W R."/>
        </authorList>
    </citation>
    <scope>NUCLEOTIDE SEQUENCE</scope>
</reference>
<dbReference type="AlphaFoldDB" id="A0A815MPS3"/>
<evidence type="ECO:0000259" key="8">
    <source>
        <dbReference type="Pfam" id="PF01529"/>
    </source>
</evidence>
<dbReference type="InterPro" id="IPR001594">
    <property type="entry name" value="Palmitoyltrfase_DHHC"/>
</dbReference>
<comment type="similarity">
    <text evidence="7">Belongs to the DHHC palmitoyltransferase family.</text>
</comment>
<evidence type="ECO:0000256" key="7">
    <source>
        <dbReference type="RuleBase" id="RU079119"/>
    </source>
</evidence>
<evidence type="ECO:0000256" key="4">
    <source>
        <dbReference type="ARBA" id="ARBA00022989"/>
    </source>
</evidence>
<dbReference type="Proteomes" id="UP000663828">
    <property type="component" value="Unassembled WGS sequence"/>
</dbReference>
<protein>
    <recommendedName>
        <fullName evidence="7">Palmitoyltransferase</fullName>
        <ecNumber evidence="7">2.3.1.225</ecNumber>
    </recommendedName>
</protein>
<dbReference type="GO" id="GO:0019706">
    <property type="term" value="F:protein-cysteine S-palmitoyltransferase activity"/>
    <property type="evidence" value="ECO:0007669"/>
    <property type="project" value="UniProtKB-EC"/>
</dbReference>
<dbReference type="PROSITE" id="PS50216">
    <property type="entry name" value="DHHC"/>
    <property type="match status" value="1"/>
</dbReference>
<dbReference type="GO" id="GO:0016020">
    <property type="term" value="C:membrane"/>
    <property type="evidence" value="ECO:0007669"/>
    <property type="project" value="UniProtKB-SubCell"/>
</dbReference>
<feature type="domain" description="Palmitoyltransferase DHHC" evidence="8">
    <location>
        <begin position="184"/>
        <end position="329"/>
    </location>
</feature>
<comment type="caution">
    <text evidence="9">The sequence shown here is derived from an EMBL/GenBank/DDBJ whole genome shotgun (WGS) entry which is preliminary data.</text>
</comment>
<keyword evidence="2 7" id="KW-0808">Transferase</keyword>
<dbReference type="PANTHER" id="PTHR12246">
    <property type="entry name" value="PALMITOYLTRANSFERASE ZDHHC16"/>
    <property type="match status" value="1"/>
</dbReference>
<dbReference type="EMBL" id="CAJNOR010003579">
    <property type="protein sequence ID" value="CAF1427521.1"/>
    <property type="molecule type" value="Genomic_DNA"/>
</dbReference>